<organism evidence="2 3">
    <name type="scientific">Patella caerulea</name>
    <name type="common">Rayed Mediterranean limpet</name>
    <dbReference type="NCBI Taxonomy" id="87958"/>
    <lineage>
        <taxon>Eukaryota</taxon>
        <taxon>Metazoa</taxon>
        <taxon>Spiralia</taxon>
        <taxon>Lophotrochozoa</taxon>
        <taxon>Mollusca</taxon>
        <taxon>Gastropoda</taxon>
        <taxon>Patellogastropoda</taxon>
        <taxon>Patelloidea</taxon>
        <taxon>Patellidae</taxon>
        <taxon>Patella</taxon>
    </lineage>
</organism>
<protein>
    <submittedName>
        <fullName evidence="2">Uncharacterized protein</fullName>
    </submittedName>
</protein>
<reference evidence="2 3" key="1">
    <citation type="submission" date="2024-01" db="EMBL/GenBank/DDBJ databases">
        <title>The genome of the rayed Mediterranean limpet Patella caerulea (Linnaeus, 1758).</title>
        <authorList>
            <person name="Anh-Thu Weber A."/>
            <person name="Halstead-Nussloch G."/>
        </authorList>
    </citation>
    <scope>NUCLEOTIDE SEQUENCE [LARGE SCALE GENOMIC DNA]</scope>
    <source>
        <strain evidence="2">AATW-2023a</strain>
        <tissue evidence="2">Whole specimen</tissue>
    </source>
</reference>
<keyword evidence="3" id="KW-1185">Reference proteome</keyword>
<evidence type="ECO:0000313" key="2">
    <source>
        <dbReference type="EMBL" id="KAK6196089.1"/>
    </source>
</evidence>
<feature type="signal peptide" evidence="1">
    <location>
        <begin position="1"/>
        <end position="24"/>
    </location>
</feature>
<gene>
    <name evidence="2" type="ORF">SNE40_001383</name>
</gene>
<feature type="chain" id="PRO_5042992246" evidence="1">
    <location>
        <begin position="25"/>
        <end position="144"/>
    </location>
</feature>
<sequence length="144" mass="17064">MDGAIRSIVRYGILLIVLFCAVSALDFGYETLLTDENEEPPQDLLPVDKRYARLSYFRQPKSRSRYRWGYRRSRYSHSRNPWDYLPDTYCFRKSCRSRYNCCKRYSICEPVAKICYDCWYGHPCSKSSDCCLRYPKCSSGMCTD</sequence>
<accession>A0AAN8KCD8</accession>
<evidence type="ECO:0000256" key="1">
    <source>
        <dbReference type="SAM" id="SignalP"/>
    </source>
</evidence>
<evidence type="ECO:0000313" key="3">
    <source>
        <dbReference type="Proteomes" id="UP001347796"/>
    </source>
</evidence>
<proteinExistence type="predicted"/>
<dbReference type="EMBL" id="JAZGQO010000001">
    <property type="protein sequence ID" value="KAK6196089.1"/>
    <property type="molecule type" value="Genomic_DNA"/>
</dbReference>
<comment type="caution">
    <text evidence="2">The sequence shown here is derived from an EMBL/GenBank/DDBJ whole genome shotgun (WGS) entry which is preliminary data.</text>
</comment>
<dbReference type="Proteomes" id="UP001347796">
    <property type="component" value="Unassembled WGS sequence"/>
</dbReference>
<dbReference type="AlphaFoldDB" id="A0AAN8KCD8"/>
<keyword evidence="1" id="KW-0732">Signal</keyword>
<name>A0AAN8KCD8_PATCE</name>